<dbReference type="PATRIC" id="fig|1307839.3.peg.3110"/>
<protein>
    <recommendedName>
        <fullName evidence="8">VIT family protein</fullName>
    </recommendedName>
</protein>
<feature type="transmembrane region" description="Helical" evidence="5">
    <location>
        <begin position="168"/>
        <end position="191"/>
    </location>
</feature>
<keyword evidence="3 5" id="KW-1133">Transmembrane helix</keyword>
<name>A0A0S2I2V7_9BACT</name>
<accession>A0A0S2I2V7</accession>
<keyword evidence="4 5" id="KW-0472">Membrane</keyword>
<dbReference type="SUPFAM" id="SSF47240">
    <property type="entry name" value="Ferritin-like"/>
    <property type="match status" value="1"/>
</dbReference>
<dbReference type="InterPro" id="IPR039376">
    <property type="entry name" value="Ferritin_CCC1_N"/>
</dbReference>
<evidence type="ECO:0000256" key="4">
    <source>
        <dbReference type="ARBA" id="ARBA00023136"/>
    </source>
</evidence>
<evidence type="ECO:0000313" key="6">
    <source>
        <dbReference type="EMBL" id="ALO16583.1"/>
    </source>
</evidence>
<evidence type="ECO:0000256" key="5">
    <source>
        <dbReference type="SAM" id="Phobius"/>
    </source>
</evidence>
<gene>
    <name evidence="6" type="ORF">L21SP5_02963</name>
</gene>
<evidence type="ECO:0000256" key="3">
    <source>
        <dbReference type="ARBA" id="ARBA00022989"/>
    </source>
</evidence>
<dbReference type="Pfam" id="PF01988">
    <property type="entry name" value="VIT1"/>
    <property type="match status" value="1"/>
</dbReference>
<dbReference type="GO" id="GO:0030026">
    <property type="term" value="P:intracellular manganese ion homeostasis"/>
    <property type="evidence" value="ECO:0007669"/>
    <property type="project" value="InterPro"/>
</dbReference>
<proteinExistence type="predicted"/>
<sequence length="294" mass="33628">MESIRLSKEQIEQVKTFQKNEITEYQIYKKLARTIKTDNSQVLEQIANDELEHYNFWKQYSGVDVKPNKWKIFKFYWITRILGLTFGIKLMERGEEDAQASYNEAAKYIPEAEKVVDDEDRHEQELIEMIEEKKLNYVGSIVLGLNDALVELTGALAGFTLALQDTRLIALAGLITGIAASFSMAASEYLSKRSDEDEKISEALTSALYTGFAYIITVFILILPYLLIDNYFVCLGLTMAFAILIILSFNYYIAVAKDLNFKKRFWEMALLSLGVASLTFGISYFVRMFFGVDV</sequence>
<feature type="transmembrane region" description="Helical" evidence="5">
    <location>
        <begin position="265"/>
        <end position="286"/>
    </location>
</feature>
<dbReference type="CDD" id="cd01044">
    <property type="entry name" value="Ferritin_CCC1_N"/>
    <property type="match status" value="1"/>
</dbReference>
<feature type="transmembrane region" description="Helical" evidence="5">
    <location>
        <begin position="230"/>
        <end position="253"/>
    </location>
</feature>
<comment type="subcellular location">
    <subcellularLocation>
        <location evidence="1">Endomembrane system</location>
        <topology evidence="1">Multi-pass membrane protein</topology>
    </subcellularLocation>
</comment>
<reference evidence="6 7" key="1">
    <citation type="submission" date="2015-11" db="EMBL/GenBank/DDBJ databases">
        <title>Description and complete genome sequence of a novel strain predominating in hypersaline microbial mats and representing a new family of the Bacteriodetes phylum.</title>
        <authorList>
            <person name="Spring S."/>
            <person name="Bunk B."/>
            <person name="Sproer C."/>
            <person name="Klenk H.-P."/>
        </authorList>
    </citation>
    <scope>NUCLEOTIDE SEQUENCE [LARGE SCALE GENOMIC DNA]</scope>
    <source>
        <strain evidence="6 7">L21-Spi-D4</strain>
    </source>
</reference>
<evidence type="ECO:0008006" key="8">
    <source>
        <dbReference type="Google" id="ProtNLM"/>
    </source>
</evidence>
<dbReference type="CDD" id="cd02431">
    <property type="entry name" value="Ferritin_CCC1_C"/>
    <property type="match status" value="1"/>
</dbReference>
<dbReference type="PANTHER" id="PTHR31851">
    <property type="entry name" value="FE(2+)/MN(2+) TRANSPORTER PCL1"/>
    <property type="match status" value="1"/>
</dbReference>
<evidence type="ECO:0000256" key="1">
    <source>
        <dbReference type="ARBA" id="ARBA00004127"/>
    </source>
</evidence>
<keyword evidence="2 5" id="KW-0812">Transmembrane</keyword>
<dbReference type="InterPro" id="IPR009078">
    <property type="entry name" value="Ferritin-like_SF"/>
</dbReference>
<dbReference type="OrthoDB" id="9781287at2"/>
<dbReference type="KEGG" id="blq:L21SP5_02963"/>
<evidence type="ECO:0000313" key="7">
    <source>
        <dbReference type="Proteomes" id="UP000064893"/>
    </source>
</evidence>
<keyword evidence="7" id="KW-1185">Reference proteome</keyword>
<evidence type="ECO:0000256" key="2">
    <source>
        <dbReference type="ARBA" id="ARBA00022692"/>
    </source>
</evidence>
<dbReference type="GO" id="GO:0012505">
    <property type="term" value="C:endomembrane system"/>
    <property type="evidence" value="ECO:0007669"/>
    <property type="project" value="UniProtKB-SubCell"/>
</dbReference>
<dbReference type="InterPro" id="IPR008217">
    <property type="entry name" value="Ccc1_fam"/>
</dbReference>
<dbReference type="Proteomes" id="UP000064893">
    <property type="component" value="Chromosome"/>
</dbReference>
<dbReference type="AlphaFoldDB" id="A0A0S2I2V7"/>
<organism evidence="6 7">
    <name type="scientific">Salinivirga cyanobacteriivorans</name>
    <dbReference type="NCBI Taxonomy" id="1307839"/>
    <lineage>
        <taxon>Bacteria</taxon>
        <taxon>Pseudomonadati</taxon>
        <taxon>Bacteroidota</taxon>
        <taxon>Bacteroidia</taxon>
        <taxon>Bacteroidales</taxon>
        <taxon>Salinivirgaceae</taxon>
        <taxon>Salinivirga</taxon>
    </lineage>
</organism>
<dbReference type="GO" id="GO:0005384">
    <property type="term" value="F:manganese ion transmembrane transporter activity"/>
    <property type="evidence" value="ECO:0007669"/>
    <property type="project" value="InterPro"/>
</dbReference>
<dbReference type="EMBL" id="CP013118">
    <property type="protein sequence ID" value="ALO16583.1"/>
    <property type="molecule type" value="Genomic_DNA"/>
</dbReference>
<feature type="transmembrane region" description="Helical" evidence="5">
    <location>
        <begin position="203"/>
        <end position="224"/>
    </location>
</feature>